<dbReference type="Proteomes" id="UP000314982">
    <property type="component" value="Unassembled WGS sequence"/>
</dbReference>
<dbReference type="Ensembl" id="ENSHHUT00000035607.1">
    <property type="protein sequence ID" value="ENSHHUP00000034235.1"/>
    <property type="gene ID" value="ENSHHUG00000021584.1"/>
</dbReference>
<feature type="signal peptide" evidence="1">
    <location>
        <begin position="1"/>
        <end position="19"/>
    </location>
</feature>
<dbReference type="AlphaFoldDB" id="A0A4W5MA73"/>
<reference evidence="3" key="1">
    <citation type="submission" date="2018-06" db="EMBL/GenBank/DDBJ databases">
        <title>Genome assembly of Danube salmon.</title>
        <authorList>
            <person name="Macqueen D.J."/>
            <person name="Gundappa M.K."/>
        </authorList>
    </citation>
    <scope>NUCLEOTIDE SEQUENCE [LARGE SCALE GENOMIC DNA]</scope>
</reference>
<name>A0A4W5MA73_9TELE</name>
<evidence type="ECO:0000313" key="2">
    <source>
        <dbReference type="Ensembl" id="ENSHHUP00000034235.1"/>
    </source>
</evidence>
<keyword evidence="1" id="KW-0732">Signal</keyword>
<evidence type="ECO:0008006" key="4">
    <source>
        <dbReference type="Google" id="ProtNLM"/>
    </source>
</evidence>
<evidence type="ECO:0000256" key="1">
    <source>
        <dbReference type="SAM" id="SignalP"/>
    </source>
</evidence>
<protein>
    <recommendedName>
        <fullName evidence="4">Secreted protein</fullName>
    </recommendedName>
</protein>
<sequence>PIGTALAVILFALPPLSHAAPNSDESHGVFLGINHCQDHLDGTWHSLGSRWRNSGCWDFTCEMCCHFVGIKGCKYDVFKKNDRAVPCPYFGGGYN</sequence>
<reference evidence="2" key="2">
    <citation type="submission" date="2025-08" db="UniProtKB">
        <authorList>
            <consortium name="Ensembl"/>
        </authorList>
    </citation>
    <scope>IDENTIFICATION</scope>
</reference>
<keyword evidence="3" id="KW-1185">Reference proteome</keyword>
<dbReference type="Gene3D" id="2.60.40.1900">
    <property type="entry name" value="Beta-microseminoprotein (PSP94) domain"/>
    <property type="match status" value="1"/>
</dbReference>
<organism evidence="2 3">
    <name type="scientific">Hucho hucho</name>
    <name type="common">huchen</name>
    <dbReference type="NCBI Taxonomy" id="62062"/>
    <lineage>
        <taxon>Eukaryota</taxon>
        <taxon>Metazoa</taxon>
        <taxon>Chordata</taxon>
        <taxon>Craniata</taxon>
        <taxon>Vertebrata</taxon>
        <taxon>Euteleostomi</taxon>
        <taxon>Actinopterygii</taxon>
        <taxon>Neopterygii</taxon>
        <taxon>Teleostei</taxon>
        <taxon>Protacanthopterygii</taxon>
        <taxon>Salmoniformes</taxon>
        <taxon>Salmonidae</taxon>
        <taxon>Salmoninae</taxon>
        <taxon>Hucho</taxon>
    </lineage>
</organism>
<accession>A0A4W5MA73</accession>
<proteinExistence type="predicted"/>
<dbReference type="GeneTree" id="ENSGT01150000289139"/>
<evidence type="ECO:0000313" key="3">
    <source>
        <dbReference type="Proteomes" id="UP000314982"/>
    </source>
</evidence>
<reference evidence="2" key="3">
    <citation type="submission" date="2025-09" db="UniProtKB">
        <authorList>
            <consortium name="Ensembl"/>
        </authorList>
    </citation>
    <scope>IDENTIFICATION</scope>
</reference>
<feature type="chain" id="PRO_5021472270" description="Secreted protein" evidence="1">
    <location>
        <begin position="20"/>
        <end position="95"/>
    </location>
</feature>